<evidence type="ECO:0000259" key="6">
    <source>
        <dbReference type="Pfam" id="PF00884"/>
    </source>
</evidence>
<organism evidence="7 8">
    <name type="scientific">Maribacter dokdonensis</name>
    <dbReference type="NCBI Taxonomy" id="320912"/>
    <lineage>
        <taxon>Bacteria</taxon>
        <taxon>Pseudomonadati</taxon>
        <taxon>Bacteroidota</taxon>
        <taxon>Flavobacteriia</taxon>
        <taxon>Flavobacteriales</taxon>
        <taxon>Flavobacteriaceae</taxon>
        <taxon>Maribacter</taxon>
    </lineage>
</organism>
<name>A0A1H4UGU6_9FLAO</name>
<evidence type="ECO:0000256" key="4">
    <source>
        <dbReference type="ARBA" id="ARBA00022837"/>
    </source>
</evidence>
<dbReference type="InterPro" id="IPR024607">
    <property type="entry name" value="Sulfatase_CS"/>
</dbReference>
<evidence type="ECO:0000256" key="2">
    <source>
        <dbReference type="ARBA" id="ARBA00022723"/>
    </source>
</evidence>
<dbReference type="OrthoDB" id="9765065at2"/>
<dbReference type="InterPro" id="IPR017850">
    <property type="entry name" value="Alkaline_phosphatase_core_sf"/>
</dbReference>
<accession>A0A1H4UGU6</accession>
<protein>
    <submittedName>
        <fullName evidence="7">Arylsulfatase A</fullName>
    </submittedName>
</protein>
<keyword evidence="3" id="KW-0378">Hydrolase</keyword>
<dbReference type="PANTHER" id="PTHR42693:SF53">
    <property type="entry name" value="ENDO-4-O-SULFATASE"/>
    <property type="match status" value="1"/>
</dbReference>
<feature type="chain" id="PRO_5010357400" evidence="5">
    <location>
        <begin position="28"/>
        <end position="486"/>
    </location>
</feature>
<comment type="similarity">
    <text evidence="1">Belongs to the sulfatase family.</text>
</comment>
<evidence type="ECO:0000256" key="1">
    <source>
        <dbReference type="ARBA" id="ARBA00008779"/>
    </source>
</evidence>
<evidence type="ECO:0000256" key="5">
    <source>
        <dbReference type="SAM" id="SignalP"/>
    </source>
</evidence>
<dbReference type="Pfam" id="PF00884">
    <property type="entry name" value="Sulfatase"/>
    <property type="match status" value="1"/>
</dbReference>
<evidence type="ECO:0000256" key="3">
    <source>
        <dbReference type="ARBA" id="ARBA00022801"/>
    </source>
</evidence>
<dbReference type="PANTHER" id="PTHR42693">
    <property type="entry name" value="ARYLSULFATASE FAMILY MEMBER"/>
    <property type="match status" value="1"/>
</dbReference>
<dbReference type="PROSITE" id="PS00523">
    <property type="entry name" value="SULFATASE_1"/>
    <property type="match status" value="1"/>
</dbReference>
<dbReference type="PROSITE" id="PS00149">
    <property type="entry name" value="SULFATASE_2"/>
    <property type="match status" value="1"/>
</dbReference>
<dbReference type="Gene3D" id="3.30.1120.10">
    <property type="match status" value="1"/>
</dbReference>
<gene>
    <name evidence="7" type="ORF">SAMN05192540_3776</name>
</gene>
<sequence length="486" mass="54698">MILKNTRNITILTLLFFSVLMSWAQQAKTTEQPNIIIFLCDDLGYGDLSSYGHPFIKTPNIDKLAATGIRMTNYYAAAPVCSPSRVGLLTGRSPNRAGVYDFIPGPKKSEDLRDKVHLQEGEETIPAMLKTVGYDTALVGKWHCSSLFNNPAQPQPDYFGFDHWYATHNNASPSHKNPKNFVRNGEKVGQQEGFSCQLVVDEAMSWLDNRKGNHPFYLQVTFHEPHEPVASPEDLVQEYLPYSNGLAEAEFFANVANVDKAVGRLLAYLEEKGTENTLVIFTSDNGPETFTRYPGAKRTFGQTGGLKGRKLWTTEAGIRVPGIVNWIGKPMYTGTTDAVVSALDFLPTLSELTGAKLPNKELDGESFLSLIKTGKFERKKPLVWGFYNALNQHKVAMRYGDYKILARLKNNGEYLPQIMNVYDGNEALIKESELTDYELYNLIEDKMESANLVETEPEKFTEMKKLLHAEYGKLLEGSYIWRNEVD</sequence>
<dbReference type="SUPFAM" id="SSF53649">
    <property type="entry name" value="Alkaline phosphatase-like"/>
    <property type="match status" value="1"/>
</dbReference>
<keyword evidence="2" id="KW-0479">Metal-binding</keyword>
<evidence type="ECO:0000313" key="8">
    <source>
        <dbReference type="Proteomes" id="UP000183038"/>
    </source>
</evidence>
<dbReference type="EMBL" id="FNTB01000001">
    <property type="protein sequence ID" value="SEC67374.1"/>
    <property type="molecule type" value="Genomic_DNA"/>
</dbReference>
<feature type="domain" description="Sulfatase N-terminal" evidence="6">
    <location>
        <begin position="33"/>
        <end position="355"/>
    </location>
</feature>
<dbReference type="Gene3D" id="3.40.720.10">
    <property type="entry name" value="Alkaline Phosphatase, subunit A"/>
    <property type="match status" value="1"/>
</dbReference>
<reference evidence="7 8" key="1">
    <citation type="submission" date="2016-10" db="EMBL/GenBank/DDBJ databases">
        <authorList>
            <person name="de Groot N.N."/>
        </authorList>
    </citation>
    <scope>NUCLEOTIDE SEQUENCE [LARGE SCALE GENOMIC DNA]</scope>
    <source>
        <strain evidence="7 8">MAR_2009_71</strain>
    </source>
</reference>
<dbReference type="Proteomes" id="UP000183038">
    <property type="component" value="Unassembled WGS sequence"/>
</dbReference>
<proteinExistence type="inferred from homology"/>
<dbReference type="InterPro" id="IPR050738">
    <property type="entry name" value="Sulfatase"/>
</dbReference>
<keyword evidence="5" id="KW-0732">Signal</keyword>
<feature type="signal peptide" evidence="5">
    <location>
        <begin position="1"/>
        <end position="27"/>
    </location>
</feature>
<dbReference type="InterPro" id="IPR000917">
    <property type="entry name" value="Sulfatase_N"/>
</dbReference>
<dbReference type="GO" id="GO:0046872">
    <property type="term" value="F:metal ion binding"/>
    <property type="evidence" value="ECO:0007669"/>
    <property type="project" value="UniProtKB-KW"/>
</dbReference>
<dbReference type="GO" id="GO:0004065">
    <property type="term" value="F:arylsulfatase activity"/>
    <property type="evidence" value="ECO:0007669"/>
    <property type="project" value="TreeGrafter"/>
</dbReference>
<dbReference type="AlphaFoldDB" id="A0A1H4UGU6"/>
<keyword evidence="4" id="KW-0106">Calcium</keyword>
<evidence type="ECO:0000313" key="7">
    <source>
        <dbReference type="EMBL" id="SEC67374.1"/>
    </source>
</evidence>